<evidence type="ECO:0000313" key="3">
    <source>
        <dbReference type="Proteomes" id="UP000015453"/>
    </source>
</evidence>
<dbReference type="PANTHER" id="PTHR37725">
    <property type="match status" value="1"/>
</dbReference>
<dbReference type="AlphaFoldDB" id="S8E1J8"/>
<proteinExistence type="predicted"/>
<dbReference type="PANTHER" id="PTHR37725:SF1">
    <property type="match status" value="1"/>
</dbReference>
<name>S8E1J8_9LAMI</name>
<keyword evidence="3" id="KW-1185">Reference proteome</keyword>
<feature type="compositionally biased region" description="Polar residues" evidence="1">
    <location>
        <begin position="1"/>
        <end position="11"/>
    </location>
</feature>
<comment type="caution">
    <text evidence="2">The sequence shown here is derived from an EMBL/GenBank/DDBJ whole genome shotgun (WGS) entry which is preliminary data.</text>
</comment>
<gene>
    <name evidence="2" type="ORF">M569_05237</name>
</gene>
<dbReference type="OrthoDB" id="1623146at2759"/>
<sequence length="159" mass="18470">MANFTSQSDLRNQMDNRRWTAASPSDDFPGGVNNPLTEDFIRWKSGKGVDPKLLNLLEQFGELYTDRNELFKKVFKSRNYDDLFKKMSAAMEKKKRMKKARSLPRSRSFGTRDISGNQIDELRLQKFKLKIPNVLVSEPEAESDVPPINTGFNLRDHQW</sequence>
<evidence type="ECO:0000313" key="2">
    <source>
        <dbReference type="EMBL" id="EPS69533.1"/>
    </source>
</evidence>
<organism evidence="2 3">
    <name type="scientific">Genlisea aurea</name>
    <dbReference type="NCBI Taxonomy" id="192259"/>
    <lineage>
        <taxon>Eukaryota</taxon>
        <taxon>Viridiplantae</taxon>
        <taxon>Streptophyta</taxon>
        <taxon>Embryophyta</taxon>
        <taxon>Tracheophyta</taxon>
        <taxon>Spermatophyta</taxon>
        <taxon>Magnoliopsida</taxon>
        <taxon>eudicotyledons</taxon>
        <taxon>Gunneridae</taxon>
        <taxon>Pentapetalae</taxon>
        <taxon>asterids</taxon>
        <taxon>lamiids</taxon>
        <taxon>Lamiales</taxon>
        <taxon>Lentibulariaceae</taxon>
        <taxon>Genlisea</taxon>
    </lineage>
</organism>
<evidence type="ECO:0000256" key="1">
    <source>
        <dbReference type="SAM" id="MobiDB-lite"/>
    </source>
</evidence>
<protein>
    <submittedName>
        <fullName evidence="2">Uncharacterized protein</fullName>
    </submittedName>
</protein>
<reference evidence="2 3" key="1">
    <citation type="journal article" date="2013" name="BMC Genomics">
        <title>The miniature genome of a carnivorous plant Genlisea aurea contains a low number of genes and short non-coding sequences.</title>
        <authorList>
            <person name="Leushkin E.V."/>
            <person name="Sutormin R.A."/>
            <person name="Nabieva E.R."/>
            <person name="Penin A.A."/>
            <person name="Kondrashov A.S."/>
            <person name="Logacheva M.D."/>
        </authorList>
    </citation>
    <scope>NUCLEOTIDE SEQUENCE [LARGE SCALE GENOMIC DNA]</scope>
</reference>
<feature type="region of interest" description="Disordered" evidence="1">
    <location>
        <begin position="1"/>
        <end position="31"/>
    </location>
</feature>
<dbReference type="Proteomes" id="UP000015453">
    <property type="component" value="Unassembled WGS sequence"/>
</dbReference>
<accession>S8E1J8</accession>
<dbReference type="EMBL" id="AUSU01002081">
    <property type="protein sequence ID" value="EPS69533.1"/>
    <property type="molecule type" value="Genomic_DNA"/>
</dbReference>